<dbReference type="InterPro" id="IPR044880">
    <property type="entry name" value="NCX_ion-bd_dom_sf"/>
</dbReference>
<keyword evidence="8" id="KW-1185">Reference proteome</keyword>
<feature type="transmembrane region" description="Helical" evidence="5">
    <location>
        <begin position="132"/>
        <end position="150"/>
    </location>
</feature>
<comment type="subcellular location">
    <subcellularLocation>
        <location evidence="1">Membrane</location>
        <topology evidence="1">Multi-pass membrane protein</topology>
    </subcellularLocation>
</comment>
<feature type="domain" description="Sodium/calcium exchanger membrane region" evidence="6">
    <location>
        <begin position="189"/>
        <end position="332"/>
    </location>
</feature>
<feature type="transmembrane region" description="Helical" evidence="5">
    <location>
        <begin position="256"/>
        <end position="275"/>
    </location>
</feature>
<name>A0A662ZIW2_9GAMM</name>
<proteinExistence type="predicted"/>
<feature type="transmembrane region" description="Helical" evidence="5">
    <location>
        <begin position="287"/>
        <end position="305"/>
    </location>
</feature>
<dbReference type="PANTHER" id="PTHR10846:SF8">
    <property type="entry name" value="INNER MEMBRANE PROTEIN YRBG"/>
    <property type="match status" value="1"/>
</dbReference>
<feature type="transmembrane region" description="Helical" evidence="5">
    <location>
        <begin position="317"/>
        <end position="336"/>
    </location>
</feature>
<dbReference type="EMBL" id="FOXF01000020">
    <property type="protein sequence ID" value="SFP39626.1"/>
    <property type="molecule type" value="Genomic_DNA"/>
</dbReference>
<evidence type="ECO:0000256" key="3">
    <source>
        <dbReference type="ARBA" id="ARBA00022989"/>
    </source>
</evidence>
<feature type="transmembrane region" description="Helical" evidence="5">
    <location>
        <begin position="109"/>
        <end position="126"/>
    </location>
</feature>
<evidence type="ECO:0000313" key="7">
    <source>
        <dbReference type="EMBL" id="SFP39626.1"/>
    </source>
</evidence>
<keyword evidence="2 5" id="KW-0812">Transmembrane</keyword>
<dbReference type="Gene3D" id="1.20.1420.30">
    <property type="entry name" value="NCX, central ion-binding region"/>
    <property type="match status" value="2"/>
</dbReference>
<sequence>MSITIALLCVILGFVILIYSAQKFVDGASGLALCLGVPEILIGVLIVGFGTSAPEIMVSIFSALEGSSKLALGNSWGSNICNISLILGVTALIAPLWVQRSLFRKEYPLLLLSAAGPLIFAMDGYISKAESAGLLVFISLFVMYTVYEGFRARKLARAGKLAQDSEEADVQIEECSEEARNLGPLKSSLYTFFGLVLMVVSSKVIVFGAVEIAKVLEISEVIIGLTVVAVGTSLPELTASVIAARKGNNELAVGNIIGSNIFNNTAVLGLAGVILPYDVDRIELVRDGGFCLFLTMSLLLFSMRLRTKEARLGRRIGAFWVTTYIAYMALLVYMTMHHNSLPEFLSFISMK</sequence>
<keyword evidence="3 5" id="KW-1133">Transmembrane helix</keyword>
<dbReference type="NCBIfam" id="TIGR00367">
    <property type="entry name" value="calcium/sodium antiporter"/>
    <property type="match status" value="1"/>
</dbReference>
<protein>
    <submittedName>
        <fullName evidence="7">Cation:H+ antiporter</fullName>
    </submittedName>
</protein>
<evidence type="ECO:0000256" key="1">
    <source>
        <dbReference type="ARBA" id="ARBA00004141"/>
    </source>
</evidence>
<dbReference type="Pfam" id="PF01699">
    <property type="entry name" value="Na_Ca_ex"/>
    <property type="match status" value="2"/>
</dbReference>
<dbReference type="GO" id="GO:0006874">
    <property type="term" value="P:intracellular calcium ion homeostasis"/>
    <property type="evidence" value="ECO:0007669"/>
    <property type="project" value="TreeGrafter"/>
</dbReference>
<dbReference type="InterPro" id="IPR004481">
    <property type="entry name" value="K/Na/Ca-exchanger"/>
</dbReference>
<feature type="transmembrane region" description="Helical" evidence="5">
    <location>
        <begin position="222"/>
        <end position="244"/>
    </location>
</feature>
<feature type="domain" description="Sodium/calcium exchanger membrane region" evidence="6">
    <location>
        <begin position="6"/>
        <end position="146"/>
    </location>
</feature>
<dbReference type="AlphaFoldDB" id="A0A662ZIW2"/>
<keyword evidence="4 5" id="KW-0472">Membrane</keyword>
<feature type="transmembrane region" description="Helical" evidence="5">
    <location>
        <begin position="189"/>
        <end position="210"/>
    </location>
</feature>
<evidence type="ECO:0000256" key="5">
    <source>
        <dbReference type="SAM" id="Phobius"/>
    </source>
</evidence>
<evidence type="ECO:0000256" key="2">
    <source>
        <dbReference type="ARBA" id="ARBA00022692"/>
    </source>
</evidence>
<dbReference type="GO" id="GO:0005886">
    <property type="term" value="C:plasma membrane"/>
    <property type="evidence" value="ECO:0007669"/>
    <property type="project" value="TreeGrafter"/>
</dbReference>
<organism evidence="7 8">
    <name type="scientific">Ruminobacter amylophilus</name>
    <dbReference type="NCBI Taxonomy" id="867"/>
    <lineage>
        <taxon>Bacteria</taxon>
        <taxon>Pseudomonadati</taxon>
        <taxon>Pseudomonadota</taxon>
        <taxon>Gammaproteobacteria</taxon>
        <taxon>Aeromonadales</taxon>
        <taxon>Succinivibrionaceae</taxon>
        <taxon>Ruminobacter</taxon>
    </lineage>
</organism>
<dbReference type="Proteomes" id="UP000243745">
    <property type="component" value="Unassembled WGS sequence"/>
</dbReference>
<dbReference type="RefSeq" id="WP_218140328.1">
    <property type="nucleotide sequence ID" value="NZ_FOXF01000020.1"/>
</dbReference>
<dbReference type="InterPro" id="IPR004837">
    <property type="entry name" value="NaCa_Exmemb"/>
</dbReference>
<dbReference type="GO" id="GO:0005262">
    <property type="term" value="F:calcium channel activity"/>
    <property type="evidence" value="ECO:0007669"/>
    <property type="project" value="TreeGrafter"/>
</dbReference>
<gene>
    <name evidence="7" type="ORF">SAMN02910344_01281</name>
</gene>
<dbReference type="GO" id="GO:0008273">
    <property type="term" value="F:calcium, potassium:sodium antiporter activity"/>
    <property type="evidence" value="ECO:0007669"/>
    <property type="project" value="TreeGrafter"/>
</dbReference>
<dbReference type="PANTHER" id="PTHR10846">
    <property type="entry name" value="SODIUM/POTASSIUM/CALCIUM EXCHANGER"/>
    <property type="match status" value="1"/>
</dbReference>
<evidence type="ECO:0000313" key="8">
    <source>
        <dbReference type="Proteomes" id="UP000243745"/>
    </source>
</evidence>
<feature type="transmembrane region" description="Helical" evidence="5">
    <location>
        <begin position="76"/>
        <end position="97"/>
    </location>
</feature>
<reference evidence="7 8" key="1">
    <citation type="submission" date="2016-10" db="EMBL/GenBank/DDBJ databases">
        <authorList>
            <person name="Varghese N."/>
            <person name="Submissions S."/>
        </authorList>
    </citation>
    <scope>NUCLEOTIDE SEQUENCE [LARGE SCALE GENOMIC DNA]</scope>
    <source>
        <strain evidence="7 8">DSM 1361</strain>
    </source>
</reference>
<evidence type="ECO:0000259" key="6">
    <source>
        <dbReference type="Pfam" id="PF01699"/>
    </source>
</evidence>
<accession>A0A662ZIW2</accession>
<evidence type="ECO:0000256" key="4">
    <source>
        <dbReference type="ARBA" id="ARBA00023136"/>
    </source>
</evidence>